<evidence type="ECO:0000313" key="7">
    <source>
        <dbReference type="Proteomes" id="UP001470230"/>
    </source>
</evidence>
<sequence>MIIFLWWFGISKNFFFRYLTTLQIEFFLFQNRKQYKLSDFVGKKNPITAEAFRYLIDFDRPNLLLNYESITPSNENIQYHTLLPFHSNGISKNSLNFRELINLNHTSIMHFTSFLDHKDEYENDKSLFLIQRINGHSRKLEEKMKKKFTLIYLITISKPTHQILYQIKVLSHEEVAFIIFFDNKSDRKKFYSILAKEKNNNKFKNVYIIDSPRFSVSWAQITQALTQVVLNLAAIKYFPKSLYISFHSESDYPIVPNNFIVRYLKANYPKNYMITFEDRKKKAYRKETFSIYFNHLASDKILHVMYKLFPKKVIPAAEWRCGWNWFTITLKDSRKMMKKMFERFDIIDTLDYVRYADEILFNTLAAEANISITNQYLRHINWTGCVAHPNVFTEKSYEELVSQKCAFWARKFSLDKSYRLMKMLDKHLKKKYYINMTDFC</sequence>
<keyword evidence="2" id="KW-0328">Glycosyltransferase</keyword>
<evidence type="ECO:0000256" key="2">
    <source>
        <dbReference type="ARBA" id="ARBA00022676"/>
    </source>
</evidence>
<keyword evidence="3" id="KW-0808">Transferase</keyword>
<evidence type="ECO:0000313" key="6">
    <source>
        <dbReference type="EMBL" id="KAK8845676.1"/>
    </source>
</evidence>
<dbReference type="InterPro" id="IPR003406">
    <property type="entry name" value="Glyco_trans_14"/>
</dbReference>
<comment type="caution">
    <text evidence="6">The sequence shown here is derived from an EMBL/GenBank/DDBJ whole genome shotgun (WGS) entry which is preliminary data.</text>
</comment>
<evidence type="ECO:0000256" key="3">
    <source>
        <dbReference type="ARBA" id="ARBA00022679"/>
    </source>
</evidence>
<organism evidence="6 7">
    <name type="scientific">Tritrichomonas musculus</name>
    <dbReference type="NCBI Taxonomy" id="1915356"/>
    <lineage>
        <taxon>Eukaryota</taxon>
        <taxon>Metamonada</taxon>
        <taxon>Parabasalia</taxon>
        <taxon>Tritrichomonadida</taxon>
        <taxon>Tritrichomonadidae</taxon>
        <taxon>Tritrichomonas</taxon>
    </lineage>
</organism>
<comment type="subcellular location">
    <subcellularLocation>
        <location evidence="1">Membrane</location>
        <topology evidence="1">Single-pass type II membrane protein</topology>
    </subcellularLocation>
</comment>
<dbReference type="Proteomes" id="UP001470230">
    <property type="component" value="Unassembled WGS sequence"/>
</dbReference>
<evidence type="ECO:0000256" key="1">
    <source>
        <dbReference type="ARBA" id="ARBA00004606"/>
    </source>
</evidence>
<evidence type="ECO:0000256" key="4">
    <source>
        <dbReference type="ARBA" id="ARBA00023136"/>
    </source>
</evidence>
<evidence type="ECO:0000256" key="5">
    <source>
        <dbReference type="ARBA" id="ARBA00023180"/>
    </source>
</evidence>
<protein>
    <submittedName>
        <fullName evidence="6">Xylosyltransferase 2</fullName>
    </submittedName>
</protein>
<keyword evidence="4" id="KW-0472">Membrane</keyword>
<keyword evidence="5" id="KW-0325">Glycoprotein</keyword>
<dbReference type="EMBL" id="JAPFFF010000030">
    <property type="protein sequence ID" value="KAK8845676.1"/>
    <property type="molecule type" value="Genomic_DNA"/>
</dbReference>
<proteinExistence type="predicted"/>
<name>A0ABR2HE15_9EUKA</name>
<accession>A0ABR2HE15</accession>
<gene>
    <name evidence="6" type="ORF">M9Y10_020594</name>
</gene>
<reference evidence="6 7" key="1">
    <citation type="submission" date="2024-04" db="EMBL/GenBank/DDBJ databases">
        <title>Tritrichomonas musculus Genome.</title>
        <authorList>
            <person name="Alves-Ferreira E."/>
            <person name="Grigg M."/>
            <person name="Lorenzi H."/>
            <person name="Galac M."/>
        </authorList>
    </citation>
    <scope>NUCLEOTIDE SEQUENCE [LARGE SCALE GENOMIC DNA]</scope>
    <source>
        <strain evidence="6 7">EAF2021</strain>
    </source>
</reference>
<dbReference type="Pfam" id="PF02485">
    <property type="entry name" value="Branch"/>
    <property type="match status" value="1"/>
</dbReference>
<keyword evidence="7" id="KW-1185">Reference proteome</keyword>